<sequence>MKYSATDPFDPRTEMESDFAPGSDGDFGFAFNDSNFSDRLLRIEIMGDPPESRTDGEGCTSIADWARHRKRRREDIRKENVVDISGGPEEQILNDNQPDMDECVGSENQDEEAVAMIEEEGSADEAADGNESNWSMDSTVVEVKTLHISSPILAAKSPFFYKLFSNGMRESEQRHVTLRINSSEEAALMELLNFMYSNTISTNSAPALLDVLLAADKFEVASCMRYCSRLLRGMEMTPESALLYLELPSSVLMAEAVQPLTDAAKQFLAARYKDITKFHEEVMALPLAGIEATLASDDLQVASEDAVYDFVLKWARTQYPNLDDRREILGSRLARFIRFPFMTCRKLRKVLTCSDFEHDVATKLVIEALFFKAEAPHRQRLLTAEESVTLNRRFVERAYKYRPVKVLEFQQPRRQCVVYLDLKREECGNLFPSGRVYSQAFHLGGQGFFLSAHCNMDQQSSFHCFGLFLGMQEKGAVSFAVDYEFAARSKPREEFVSKYTGNYTFTGGKAVGYRNLFAIPWTSFMAEDSPYFINGILHLKAELTIKQ</sequence>
<dbReference type="SUPFAM" id="SSF54695">
    <property type="entry name" value="POZ domain"/>
    <property type="match status" value="1"/>
</dbReference>
<dbReference type="Gene3D" id="3.30.710.10">
    <property type="entry name" value="Potassium Channel Kv1.1, Chain A"/>
    <property type="match status" value="1"/>
</dbReference>
<dbReference type="GO" id="GO:0042803">
    <property type="term" value="F:protein homodimerization activity"/>
    <property type="evidence" value="ECO:0007669"/>
    <property type="project" value="UniProtKB-ARBA"/>
</dbReference>
<keyword evidence="7" id="KW-1185">Reference proteome</keyword>
<dbReference type="InterPro" id="IPR011333">
    <property type="entry name" value="SKP1/BTB/POZ_sf"/>
</dbReference>
<reference evidence="6 7" key="1">
    <citation type="journal article" date="2020" name="Nat. Commun.">
        <title>Genome of Tripterygium wilfordii and identification of cytochrome P450 involved in triptolide biosynthesis.</title>
        <authorList>
            <person name="Tu L."/>
            <person name="Su P."/>
            <person name="Zhang Z."/>
            <person name="Gao L."/>
            <person name="Wang J."/>
            <person name="Hu T."/>
            <person name="Zhou J."/>
            <person name="Zhang Y."/>
            <person name="Zhao Y."/>
            <person name="Liu Y."/>
            <person name="Song Y."/>
            <person name="Tong Y."/>
            <person name="Lu Y."/>
            <person name="Yang J."/>
            <person name="Xu C."/>
            <person name="Jia M."/>
            <person name="Peters R.J."/>
            <person name="Huang L."/>
            <person name="Gao W."/>
        </authorList>
    </citation>
    <scope>NUCLEOTIDE SEQUENCE [LARGE SCALE GENOMIC DNA]</scope>
    <source>
        <strain evidence="7">cv. XIE 37</strain>
        <tissue evidence="6">Leaf</tissue>
    </source>
</reference>
<name>A0A7J7CGC8_TRIWF</name>
<dbReference type="OrthoDB" id="45365at2759"/>
<dbReference type="InParanoid" id="A0A7J7CGC8"/>
<feature type="region of interest" description="Disordered" evidence="4">
    <location>
        <begin position="1"/>
        <end position="26"/>
    </location>
</feature>
<dbReference type="CDD" id="cd18186">
    <property type="entry name" value="BTB_POZ_ZBTB_KLHL-like"/>
    <property type="match status" value="1"/>
</dbReference>
<dbReference type="GO" id="GO:0005634">
    <property type="term" value="C:nucleus"/>
    <property type="evidence" value="ECO:0007669"/>
    <property type="project" value="TreeGrafter"/>
</dbReference>
<keyword evidence="3" id="KW-0833">Ubl conjugation pathway</keyword>
<dbReference type="FunFam" id="1.25.40.420:FF:000008">
    <property type="entry name" value="BTB/POZ domain-containing protein POB1"/>
    <property type="match status" value="1"/>
</dbReference>
<dbReference type="GO" id="GO:0046982">
    <property type="term" value="F:protein heterodimerization activity"/>
    <property type="evidence" value="ECO:0007669"/>
    <property type="project" value="UniProtKB-ARBA"/>
</dbReference>
<dbReference type="FunCoup" id="A0A7J7CGC8">
    <property type="interactions" value="1853"/>
</dbReference>
<dbReference type="PANTHER" id="PTHR46336:SF3">
    <property type="entry name" value="BTB_POZ DOMAIN-CONTAINING PROTEIN POB1"/>
    <property type="match status" value="1"/>
</dbReference>
<comment type="function">
    <text evidence="1">May act as a substrate-specific adapter of an E3 ubiquitin-protein ligase complex (CUL3-RBX1-BTB) which mediates the ubiquitination and subsequent proteasomal degradation of target proteins.</text>
</comment>
<gene>
    <name evidence="6" type="ORF">HS088_TW17G00636</name>
</gene>
<evidence type="ECO:0000313" key="7">
    <source>
        <dbReference type="Proteomes" id="UP000593562"/>
    </source>
</evidence>
<evidence type="ECO:0000256" key="1">
    <source>
        <dbReference type="ARBA" id="ARBA00002668"/>
    </source>
</evidence>
<dbReference type="Proteomes" id="UP000593562">
    <property type="component" value="Unassembled WGS sequence"/>
</dbReference>
<evidence type="ECO:0000256" key="2">
    <source>
        <dbReference type="ARBA" id="ARBA00004906"/>
    </source>
</evidence>
<dbReference type="InterPro" id="IPR011705">
    <property type="entry name" value="BACK"/>
</dbReference>
<dbReference type="Gene3D" id="1.25.40.420">
    <property type="match status" value="1"/>
</dbReference>
<dbReference type="GO" id="GO:0010114">
    <property type="term" value="P:response to red light"/>
    <property type="evidence" value="ECO:0007669"/>
    <property type="project" value="TreeGrafter"/>
</dbReference>
<evidence type="ECO:0000256" key="4">
    <source>
        <dbReference type="SAM" id="MobiDB-lite"/>
    </source>
</evidence>
<dbReference type="EMBL" id="JAAARO010000017">
    <property type="protein sequence ID" value="KAF5733100.1"/>
    <property type="molecule type" value="Genomic_DNA"/>
</dbReference>
<dbReference type="PANTHER" id="PTHR46336">
    <property type="entry name" value="OS02G0260700 PROTEIN"/>
    <property type="match status" value="1"/>
</dbReference>
<dbReference type="SMART" id="SM00875">
    <property type="entry name" value="BACK"/>
    <property type="match status" value="1"/>
</dbReference>
<dbReference type="SUPFAM" id="SSF49599">
    <property type="entry name" value="TRAF domain-like"/>
    <property type="match status" value="1"/>
</dbReference>
<dbReference type="InterPro" id="IPR000210">
    <property type="entry name" value="BTB/POZ_dom"/>
</dbReference>
<dbReference type="InterPro" id="IPR045890">
    <property type="entry name" value="POB1-like"/>
</dbReference>
<evidence type="ECO:0000313" key="6">
    <source>
        <dbReference type="EMBL" id="KAF5733100.1"/>
    </source>
</evidence>
<comment type="caution">
    <text evidence="6">The sequence shown here is derived from an EMBL/GenBank/DDBJ whole genome shotgun (WGS) entry which is preliminary data.</text>
</comment>
<dbReference type="FunFam" id="3.30.710.10:FF:000099">
    <property type="entry name" value="BTB/POZ domain-containing protein POB1"/>
    <property type="match status" value="1"/>
</dbReference>
<feature type="domain" description="BTB" evidence="5">
    <location>
        <begin position="140"/>
        <end position="204"/>
    </location>
</feature>
<evidence type="ECO:0000256" key="3">
    <source>
        <dbReference type="ARBA" id="ARBA00022786"/>
    </source>
</evidence>
<dbReference type="Pfam" id="PF07707">
    <property type="entry name" value="BACK"/>
    <property type="match status" value="1"/>
</dbReference>
<accession>A0A7J7CGC8</accession>
<organism evidence="6 7">
    <name type="scientific">Tripterygium wilfordii</name>
    <name type="common">Thunder God vine</name>
    <dbReference type="NCBI Taxonomy" id="458696"/>
    <lineage>
        <taxon>Eukaryota</taxon>
        <taxon>Viridiplantae</taxon>
        <taxon>Streptophyta</taxon>
        <taxon>Embryophyta</taxon>
        <taxon>Tracheophyta</taxon>
        <taxon>Spermatophyta</taxon>
        <taxon>Magnoliopsida</taxon>
        <taxon>eudicotyledons</taxon>
        <taxon>Gunneridae</taxon>
        <taxon>Pentapetalae</taxon>
        <taxon>rosids</taxon>
        <taxon>fabids</taxon>
        <taxon>Celastrales</taxon>
        <taxon>Celastraceae</taxon>
        <taxon>Tripterygium</taxon>
    </lineage>
</organism>
<evidence type="ECO:0000259" key="5">
    <source>
        <dbReference type="PROSITE" id="PS50097"/>
    </source>
</evidence>
<dbReference type="Pfam" id="PF00651">
    <property type="entry name" value="BTB"/>
    <property type="match status" value="1"/>
</dbReference>
<comment type="pathway">
    <text evidence="2">Protein modification; protein ubiquitination.</text>
</comment>
<dbReference type="SMART" id="SM00225">
    <property type="entry name" value="BTB"/>
    <property type="match status" value="1"/>
</dbReference>
<dbReference type="PROSITE" id="PS50097">
    <property type="entry name" value="BTB"/>
    <property type="match status" value="1"/>
</dbReference>
<dbReference type="AlphaFoldDB" id="A0A7J7CGC8"/>
<proteinExistence type="predicted"/>
<protein>
    <submittedName>
        <fullName evidence="6">Putative atpob1</fullName>
    </submittedName>
</protein>